<dbReference type="PROSITE" id="PS01124">
    <property type="entry name" value="HTH_ARAC_FAMILY_2"/>
    <property type="match status" value="1"/>
</dbReference>
<evidence type="ECO:0000313" key="12">
    <source>
        <dbReference type="Proteomes" id="UP000295636"/>
    </source>
</evidence>
<dbReference type="PANTHER" id="PTHR42713">
    <property type="entry name" value="HISTIDINE KINASE-RELATED"/>
    <property type="match status" value="1"/>
</dbReference>
<evidence type="ECO:0000256" key="3">
    <source>
        <dbReference type="ARBA" id="ARBA00022553"/>
    </source>
</evidence>
<evidence type="ECO:0000256" key="8">
    <source>
        <dbReference type="PROSITE-ProRule" id="PRU00169"/>
    </source>
</evidence>
<comment type="caution">
    <text evidence="11">The sequence shown here is derived from an EMBL/GenBank/DDBJ whole genome shotgun (WGS) entry which is preliminary data.</text>
</comment>
<feature type="domain" description="HTH araC/xylS-type" evidence="9">
    <location>
        <begin position="419"/>
        <end position="514"/>
    </location>
</feature>
<organism evidence="11 12">
    <name type="scientific">Paenibacillus piri</name>
    <dbReference type="NCBI Taxonomy" id="2547395"/>
    <lineage>
        <taxon>Bacteria</taxon>
        <taxon>Bacillati</taxon>
        <taxon>Bacillota</taxon>
        <taxon>Bacilli</taxon>
        <taxon>Bacillales</taxon>
        <taxon>Paenibacillaceae</taxon>
        <taxon>Paenibacillus</taxon>
    </lineage>
</organism>
<dbReference type="InterPro" id="IPR011006">
    <property type="entry name" value="CheY-like_superfamily"/>
</dbReference>
<keyword evidence="5" id="KW-0805">Transcription regulation</keyword>
<sequence>MLKVMIVEDEDIVRDDIKHLIDWKENGFNIIAEARNGGEGLRFFHDHNPDIIITDIKMPVMGGLEMISSIMQVRKSKKIILLTAYGDFDFAREAIKLGIHSYVLKHELDGSMLIQELNKLKHQMEEEESVGDLARKEQLRMFLKRIESQSGDVEPAGTDHLFRWQGRTGVLVLGFEPLPSDQEPQSFLNKGIDKKEFVDFLYTRSFQDIEAEAVDLNNNEYIIFYRIPERSSERSLFEFGAAFANQLQAAVSGAFPDTPLSIAVGPVFGHYRELRNSLKKTRELFSKRIFKKGNCILTHAQEPSNKEALQAAVELKLTEIHNYVASEQYAQVHGELDELFTRLLIELQDTAVLRSCILELIRSINQKGLARQGTPMIETFEALTEIQQLANVYQIAGWFKHILNLLEAETNSKYSKKIRELLQFIHDNYQKDISLNELADRLGFSLIYTSQLFKKEVGVSFVTYLTKYRMEKAKELLETGRYKVYEVSAMVGYQTVQYFCKTFKKVTGHNPGDL</sequence>
<keyword evidence="7" id="KW-0804">Transcription</keyword>
<dbReference type="InterPro" id="IPR009057">
    <property type="entry name" value="Homeodomain-like_sf"/>
</dbReference>
<evidence type="ECO:0000256" key="2">
    <source>
        <dbReference type="ARBA" id="ARBA00022490"/>
    </source>
</evidence>
<evidence type="ECO:0000259" key="10">
    <source>
        <dbReference type="PROSITE" id="PS50110"/>
    </source>
</evidence>
<dbReference type="InterPro" id="IPR051552">
    <property type="entry name" value="HptR"/>
</dbReference>
<dbReference type="RefSeq" id="WP_133227742.1">
    <property type="nucleotide sequence ID" value="NZ_SMRT01000004.1"/>
</dbReference>
<keyword evidence="4" id="KW-0902">Two-component regulatory system</keyword>
<dbReference type="InterPro" id="IPR001789">
    <property type="entry name" value="Sig_transdc_resp-reg_receiver"/>
</dbReference>
<evidence type="ECO:0000313" key="11">
    <source>
        <dbReference type="EMBL" id="TDF98037.1"/>
    </source>
</evidence>
<dbReference type="GO" id="GO:0005737">
    <property type="term" value="C:cytoplasm"/>
    <property type="evidence" value="ECO:0007669"/>
    <property type="project" value="UniProtKB-SubCell"/>
</dbReference>
<evidence type="ECO:0000256" key="1">
    <source>
        <dbReference type="ARBA" id="ARBA00004496"/>
    </source>
</evidence>
<dbReference type="SUPFAM" id="SSF46689">
    <property type="entry name" value="Homeodomain-like"/>
    <property type="match status" value="2"/>
</dbReference>
<keyword evidence="6" id="KW-0238">DNA-binding</keyword>
<accession>A0A4R5KT37</accession>
<dbReference type="PANTHER" id="PTHR42713:SF3">
    <property type="entry name" value="TRANSCRIPTIONAL REGULATORY PROTEIN HPTR"/>
    <property type="match status" value="1"/>
</dbReference>
<dbReference type="Gene3D" id="3.40.50.2300">
    <property type="match status" value="1"/>
</dbReference>
<keyword evidence="2" id="KW-0963">Cytoplasm</keyword>
<evidence type="ECO:0000256" key="4">
    <source>
        <dbReference type="ARBA" id="ARBA00023012"/>
    </source>
</evidence>
<proteinExistence type="predicted"/>
<dbReference type="GO" id="GO:0000160">
    <property type="term" value="P:phosphorelay signal transduction system"/>
    <property type="evidence" value="ECO:0007669"/>
    <property type="project" value="UniProtKB-KW"/>
</dbReference>
<dbReference type="PROSITE" id="PS00041">
    <property type="entry name" value="HTH_ARAC_FAMILY_1"/>
    <property type="match status" value="1"/>
</dbReference>
<name>A0A4R5KT37_9BACL</name>
<feature type="domain" description="Response regulatory" evidence="10">
    <location>
        <begin position="3"/>
        <end position="120"/>
    </location>
</feature>
<dbReference type="SUPFAM" id="SSF52172">
    <property type="entry name" value="CheY-like"/>
    <property type="match status" value="1"/>
</dbReference>
<feature type="modified residue" description="4-aspartylphosphate" evidence="8">
    <location>
        <position position="55"/>
    </location>
</feature>
<gene>
    <name evidence="11" type="ORF">E1757_11030</name>
</gene>
<evidence type="ECO:0000256" key="6">
    <source>
        <dbReference type="ARBA" id="ARBA00023125"/>
    </source>
</evidence>
<dbReference type="Pfam" id="PF12833">
    <property type="entry name" value="HTH_18"/>
    <property type="match status" value="1"/>
</dbReference>
<keyword evidence="3 8" id="KW-0597">Phosphoprotein</keyword>
<evidence type="ECO:0000256" key="5">
    <source>
        <dbReference type="ARBA" id="ARBA00023015"/>
    </source>
</evidence>
<dbReference type="InterPro" id="IPR018060">
    <property type="entry name" value="HTH_AraC"/>
</dbReference>
<protein>
    <submittedName>
        <fullName evidence="11">Response regulator</fullName>
    </submittedName>
</protein>
<comment type="subcellular location">
    <subcellularLocation>
        <location evidence="1">Cytoplasm</location>
    </subcellularLocation>
</comment>
<reference evidence="11 12" key="1">
    <citation type="submission" date="2019-03" db="EMBL/GenBank/DDBJ databases">
        <title>This is whole genome sequence of Paenibacillus sp MS74 strain.</title>
        <authorList>
            <person name="Trinh H.N."/>
        </authorList>
    </citation>
    <scope>NUCLEOTIDE SEQUENCE [LARGE SCALE GENOMIC DNA]</scope>
    <source>
        <strain evidence="11 12">MS74</strain>
    </source>
</reference>
<dbReference type="GO" id="GO:0003700">
    <property type="term" value="F:DNA-binding transcription factor activity"/>
    <property type="evidence" value="ECO:0007669"/>
    <property type="project" value="InterPro"/>
</dbReference>
<dbReference type="Gene3D" id="1.10.10.60">
    <property type="entry name" value="Homeodomain-like"/>
    <property type="match status" value="2"/>
</dbReference>
<dbReference type="EMBL" id="SMRT01000004">
    <property type="protein sequence ID" value="TDF98037.1"/>
    <property type="molecule type" value="Genomic_DNA"/>
</dbReference>
<dbReference type="OrthoDB" id="9794370at2"/>
<dbReference type="Pfam" id="PF00072">
    <property type="entry name" value="Response_reg"/>
    <property type="match status" value="1"/>
</dbReference>
<dbReference type="GO" id="GO:0043565">
    <property type="term" value="F:sequence-specific DNA binding"/>
    <property type="evidence" value="ECO:0007669"/>
    <property type="project" value="InterPro"/>
</dbReference>
<dbReference type="Proteomes" id="UP000295636">
    <property type="component" value="Unassembled WGS sequence"/>
</dbReference>
<dbReference type="SMART" id="SM00342">
    <property type="entry name" value="HTH_ARAC"/>
    <property type="match status" value="1"/>
</dbReference>
<dbReference type="PROSITE" id="PS50110">
    <property type="entry name" value="RESPONSE_REGULATORY"/>
    <property type="match status" value="1"/>
</dbReference>
<keyword evidence="12" id="KW-1185">Reference proteome</keyword>
<dbReference type="AlphaFoldDB" id="A0A4R5KT37"/>
<dbReference type="CDD" id="cd17536">
    <property type="entry name" value="REC_YesN-like"/>
    <property type="match status" value="1"/>
</dbReference>
<dbReference type="InterPro" id="IPR018062">
    <property type="entry name" value="HTH_AraC-typ_CS"/>
</dbReference>
<dbReference type="SMART" id="SM00448">
    <property type="entry name" value="REC"/>
    <property type="match status" value="1"/>
</dbReference>
<evidence type="ECO:0000259" key="9">
    <source>
        <dbReference type="PROSITE" id="PS01124"/>
    </source>
</evidence>
<evidence type="ECO:0000256" key="7">
    <source>
        <dbReference type="ARBA" id="ARBA00023163"/>
    </source>
</evidence>